<dbReference type="AlphaFoldDB" id="A0A7W4LQG5"/>
<keyword evidence="3" id="KW-1185">Reference proteome</keyword>
<name>A0A7W4LQG5_9GAMM</name>
<evidence type="ECO:0000256" key="1">
    <source>
        <dbReference type="SAM" id="Phobius"/>
    </source>
</evidence>
<comment type="caution">
    <text evidence="2">The sequence shown here is derived from an EMBL/GenBank/DDBJ whole genome shotgun (WGS) entry which is preliminary data.</text>
</comment>
<reference evidence="2 3" key="1">
    <citation type="submission" date="2020-08" db="EMBL/GenBank/DDBJ databases">
        <authorList>
            <person name="Kim C.M."/>
        </authorList>
    </citation>
    <scope>NUCLEOTIDE SEQUENCE [LARGE SCALE GENOMIC DNA]</scope>
    <source>
        <strain evidence="2 3">UL070</strain>
    </source>
</reference>
<keyword evidence="1" id="KW-1133">Transmembrane helix</keyword>
<keyword evidence="1" id="KW-0472">Membrane</keyword>
<dbReference type="Proteomes" id="UP000542720">
    <property type="component" value="Unassembled WGS sequence"/>
</dbReference>
<organism evidence="2 3">
    <name type="scientific">Aquipseudomonas ullengensis</name>
    <dbReference type="NCBI Taxonomy" id="2759166"/>
    <lineage>
        <taxon>Bacteria</taxon>
        <taxon>Pseudomonadati</taxon>
        <taxon>Pseudomonadota</taxon>
        <taxon>Gammaproteobacteria</taxon>
        <taxon>Pseudomonadales</taxon>
        <taxon>Pseudomonadaceae</taxon>
        <taxon>Aquipseudomonas</taxon>
    </lineage>
</organism>
<protein>
    <submittedName>
        <fullName evidence="2">Uncharacterized protein</fullName>
    </submittedName>
</protein>
<dbReference type="RefSeq" id="WP_183090988.1">
    <property type="nucleotide sequence ID" value="NZ_JACJUD010000009.1"/>
</dbReference>
<dbReference type="EMBL" id="JACJUD010000009">
    <property type="protein sequence ID" value="MBB2497454.1"/>
    <property type="molecule type" value="Genomic_DNA"/>
</dbReference>
<evidence type="ECO:0000313" key="2">
    <source>
        <dbReference type="EMBL" id="MBB2497454.1"/>
    </source>
</evidence>
<feature type="transmembrane region" description="Helical" evidence="1">
    <location>
        <begin position="85"/>
        <end position="104"/>
    </location>
</feature>
<sequence>MALKKFLSSPGYLDVLIILMLVVFSPNTATALYVAGICASLRIILPMLVTRSAMGLSPRGLTYSLIIALLCLGYVVMWGEGWRGTVAAYLGAAAATEILGMFMLKALSNRQAI</sequence>
<keyword evidence="1" id="KW-0812">Transmembrane</keyword>
<accession>A0A7W4LQG5</accession>
<gene>
    <name evidence="2" type="ORF">H3H51_20730</name>
</gene>
<proteinExistence type="predicted"/>
<evidence type="ECO:0000313" key="3">
    <source>
        <dbReference type="Proteomes" id="UP000542720"/>
    </source>
</evidence>
<feature type="transmembrane region" description="Helical" evidence="1">
    <location>
        <begin position="61"/>
        <end position="79"/>
    </location>
</feature>